<dbReference type="Pfam" id="PF02597">
    <property type="entry name" value="ThiS"/>
    <property type="match status" value="1"/>
</dbReference>
<keyword evidence="3" id="KW-1185">Reference proteome</keyword>
<dbReference type="Gene3D" id="3.10.20.30">
    <property type="match status" value="1"/>
</dbReference>
<accession>A0A1H9RJ24</accession>
<feature type="region of interest" description="Disordered" evidence="1">
    <location>
        <begin position="82"/>
        <end position="106"/>
    </location>
</feature>
<dbReference type="SUPFAM" id="SSF54285">
    <property type="entry name" value="MoaD/ThiS"/>
    <property type="match status" value="1"/>
</dbReference>
<dbReference type="EMBL" id="FOFD01000007">
    <property type="protein sequence ID" value="SER72742.1"/>
    <property type="molecule type" value="Genomic_DNA"/>
</dbReference>
<dbReference type="AlphaFoldDB" id="A0A1H9RJ24"/>
<reference evidence="3" key="1">
    <citation type="submission" date="2016-10" db="EMBL/GenBank/DDBJ databases">
        <authorList>
            <person name="Varghese N."/>
            <person name="Submissions S."/>
        </authorList>
    </citation>
    <scope>NUCLEOTIDE SEQUENCE [LARGE SCALE GENOMIC DNA]</scope>
    <source>
        <strain evidence="3">DSM 25055</strain>
    </source>
</reference>
<dbReference type="InterPro" id="IPR016155">
    <property type="entry name" value="Mopterin_synth/thiamin_S_b"/>
</dbReference>
<dbReference type="RefSeq" id="WP_090621893.1">
    <property type="nucleotide sequence ID" value="NZ_FOFD01000007.1"/>
</dbReference>
<evidence type="ECO:0000313" key="2">
    <source>
        <dbReference type="EMBL" id="SER72742.1"/>
    </source>
</evidence>
<evidence type="ECO:0000313" key="3">
    <source>
        <dbReference type="Proteomes" id="UP000199114"/>
    </source>
</evidence>
<sequence>METEVTVYGPLRSATGAKTMTLEWSGGTVADAIAAVVDAYPRAEPHLYDGDDVRPSVRASLDGGRAGLADRVPDGASLSIVPAVQGGAEEGTGETDDRGPGARASG</sequence>
<dbReference type="InterPro" id="IPR012675">
    <property type="entry name" value="Beta-grasp_dom_sf"/>
</dbReference>
<dbReference type="InterPro" id="IPR003749">
    <property type="entry name" value="ThiS/MoaD-like"/>
</dbReference>
<dbReference type="STRING" id="1186196.SAMN04489841_4424"/>
<evidence type="ECO:0000256" key="1">
    <source>
        <dbReference type="SAM" id="MobiDB-lite"/>
    </source>
</evidence>
<organism evidence="2 3">
    <name type="scientific">Natrinema salaciae</name>
    <dbReference type="NCBI Taxonomy" id="1186196"/>
    <lineage>
        <taxon>Archaea</taxon>
        <taxon>Methanobacteriati</taxon>
        <taxon>Methanobacteriota</taxon>
        <taxon>Stenosarchaea group</taxon>
        <taxon>Halobacteria</taxon>
        <taxon>Halobacteriales</taxon>
        <taxon>Natrialbaceae</taxon>
        <taxon>Natrinema</taxon>
    </lineage>
</organism>
<name>A0A1H9RJ24_9EURY</name>
<proteinExistence type="predicted"/>
<protein>
    <submittedName>
        <fullName evidence="2">Molybdopterin converting factor, small subunit</fullName>
    </submittedName>
</protein>
<gene>
    <name evidence="2" type="ORF">SAMN04489841_4424</name>
</gene>
<dbReference type="Proteomes" id="UP000199114">
    <property type="component" value="Unassembled WGS sequence"/>
</dbReference>
<dbReference type="OrthoDB" id="184665at2157"/>